<proteinExistence type="predicted"/>
<dbReference type="InterPro" id="IPR013783">
    <property type="entry name" value="Ig-like_fold"/>
</dbReference>
<evidence type="ECO:0000259" key="2">
    <source>
        <dbReference type="Pfam" id="PF16561"/>
    </source>
</evidence>
<feature type="region of interest" description="Disordered" evidence="1">
    <location>
        <begin position="204"/>
        <end position="291"/>
    </location>
</feature>
<keyword evidence="4" id="KW-1185">Reference proteome</keyword>
<dbReference type="CDD" id="cd02859">
    <property type="entry name" value="E_set_AMPKbeta_like_N"/>
    <property type="match status" value="1"/>
</dbReference>
<protein>
    <recommendedName>
        <fullName evidence="2">AMP-activated protein kinase glycogen-binding domain-containing protein</fullName>
    </recommendedName>
</protein>
<dbReference type="OrthoDB" id="273181at2759"/>
<feature type="compositionally biased region" description="Basic and acidic residues" evidence="1">
    <location>
        <begin position="690"/>
        <end position="700"/>
    </location>
</feature>
<evidence type="ECO:0000256" key="1">
    <source>
        <dbReference type="SAM" id="MobiDB-lite"/>
    </source>
</evidence>
<comment type="caution">
    <text evidence="3">The sequence shown here is derived from an EMBL/GenBank/DDBJ whole genome shotgun (WGS) entry which is preliminary data.</text>
</comment>
<feature type="compositionally biased region" description="Acidic residues" evidence="1">
    <location>
        <begin position="701"/>
        <end position="714"/>
    </location>
</feature>
<dbReference type="PANTHER" id="PTHR47661">
    <property type="entry name" value="PHOSPHOGLUCAN PHOSPHATASE LSF1, CHLOROPLASTIC"/>
    <property type="match status" value="1"/>
</dbReference>
<gene>
    <name evidence="3" type="ORF">PPROV_001106600</name>
</gene>
<dbReference type="EMBL" id="BNJQ01000040">
    <property type="protein sequence ID" value="GHP12338.1"/>
    <property type="molecule type" value="Genomic_DNA"/>
</dbReference>
<feature type="compositionally biased region" description="Basic residues" evidence="1">
    <location>
        <begin position="13"/>
        <end position="26"/>
    </location>
</feature>
<dbReference type="InterPro" id="IPR014756">
    <property type="entry name" value="Ig_E-set"/>
</dbReference>
<name>A0A830HZ98_9CHLO</name>
<feature type="region of interest" description="Disordered" evidence="1">
    <location>
        <begin position="690"/>
        <end position="721"/>
    </location>
</feature>
<sequence length="721" mass="78659">MFVQTTLLTGKRTSGHHHRNHHHHRNQTTTTTTRSCFRCASCSSRACSSAAPHFPRSVKKAGAVASSSSSSSSSSHRRPIQTQCAVQEPLQTNATEASVMEAPEQVFHSPDTQPAGNMFSFEAYHIELDKPVGIRFAKSPLGHVVVGELDPHGPAAESKLVAVGDIVRSVSSVFGSEMWDAEDFSRVLYAIRNRSGTVHLVLERPTPAVSNEGGASPATPPTTIERVDGISDDDDDPELDVHDDAGGANAARTKTIQKQRKQRRDGGTGGSSSPSSSSSALGAPAQNGIVKHRVMTLPKSARNRRVEALRLCQNVLGTPVADAPLCAMPELTRDGVVRVLPGIAIARDPDWQPNGDTLAAGIVDLAMGKTPTDNSQQNDNERHKRLVVSFEPNNGALRAALPLIVASLCRLLPPHKFLKAMRDEAEQENESEEDKKMNDPILVLRRGCFGAYEDELCSYHRWAFASACALTAYVSWAMGLDAASASRYVTANSMFYEYDIVSEDVSRLVNGATNDMLKSGRRFQHIASSHKHRMTSELKWCGGGKHVQVAGDVLGPGGWSRPVSMMPVEPTIHARSPTHVLKVSNLPPGTYRYKYVVDTEWTIDDSSPVADDGHYNFNNVLDVRIPNELGPGRYDSAYILMLELAWLALRIKACRGVNVTDVLVGNEGRRMLISNWADGYAQLGSRMAALEKKESEKKNEDEDEDEKDDGGEEELGVHRYA</sequence>
<dbReference type="AlphaFoldDB" id="A0A830HZ98"/>
<feature type="region of interest" description="Disordered" evidence="1">
    <location>
        <begin position="1"/>
        <end position="30"/>
    </location>
</feature>
<dbReference type="Proteomes" id="UP000660262">
    <property type="component" value="Unassembled WGS sequence"/>
</dbReference>
<dbReference type="Gene3D" id="2.60.40.10">
    <property type="entry name" value="Immunoglobulins"/>
    <property type="match status" value="1"/>
</dbReference>
<dbReference type="Pfam" id="PF16561">
    <property type="entry name" value="AMPK1_CBM"/>
    <property type="match status" value="1"/>
</dbReference>
<dbReference type="SUPFAM" id="SSF50156">
    <property type="entry name" value="PDZ domain-like"/>
    <property type="match status" value="1"/>
</dbReference>
<dbReference type="SUPFAM" id="SSF81296">
    <property type="entry name" value="E set domains"/>
    <property type="match status" value="1"/>
</dbReference>
<organism evidence="3 4">
    <name type="scientific">Pycnococcus provasolii</name>
    <dbReference type="NCBI Taxonomy" id="41880"/>
    <lineage>
        <taxon>Eukaryota</taxon>
        <taxon>Viridiplantae</taxon>
        <taxon>Chlorophyta</taxon>
        <taxon>Pseudoscourfieldiophyceae</taxon>
        <taxon>Pseudoscourfieldiales</taxon>
        <taxon>Pycnococcaceae</taxon>
        <taxon>Pycnococcus</taxon>
    </lineage>
</organism>
<reference evidence="3" key="1">
    <citation type="submission" date="2020-10" db="EMBL/GenBank/DDBJ databases">
        <title>Unveiling of a novel bifunctional photoreceptor, Dualchrome1, isolated from a cosmopolitan green alga.</title>
        <authorList>
            <person name="Suzuki S."/>
            <person name="Kawachi M."/>
        </authorList>
    </citation>
    <scope>NUCLEOTIDE SEQUENCE</scope>
    <source>
        <strain evidence="3">NIES 2893</strain>
    </source>
</reference>
<evidence type="ECO:0000313" key="4">
    <source>
        <dbReference type="Proteomes" id="UP000660262"/>
    </source>
</evidence>
<accession>A0A830HZ98</accession>
<dbReference type="InterPro" id="IPR036034">
    <property type="entry name" value="PDZ_sf"/>
</dbReference>
<feature type="domain" description="AMP-activated protein kinase glycogen-binding" evidence="2">
    <location>
        <begin position="537"/>
        <end position="624"/>
    </location>
</feature>
<evidence type="ECO:0000313" key="3">
    <source>
        <dbReference type="EMBL" id="GHP12338.1"/>
    </source>
</evidence>
<dbReference type="PANTHER" id="PTHR47661:SF2">
    <property type="entry name" value="PHOSPHOGLUCAN PHOSPHATASE LSF1, CHLOROPLASTIC"/>
    <property type="match status" value="1"/>
</dbReference>
<dbReference type="InterPro" id="IPR032640">
    <property type="entry name" value="AMPK1_CBM"/>
</dbReference>